<feature type="region of interest" description="Disordered" evidence="4">
    <location>
        <begin position="1"/>
        <end position="41"/>
    </location>
</feature>
<dbReference type="SUPFAM" id="SSF48403">
    <property type="entry name" value="Ankyrin repeat"/>
    <property type="match status" value="3"/>
</dbReference>
<feature type="compositionally biased region" description="Polar residues" evidence="4">
    <location>
        <begin position="12"/>
        <end position="28"/>
    </location>
</feature>
<evidence type="ECO:0008006" key="7">
    <source>
        <dbReference type="Google" id="ProtNLM"/>
    </source>
</evidence>
<dbReference type="Pfam" id="PF12796">
    <property type="entry name" value="Ank_2"/>
    <property type="match status" value="2"/>
</dbReference>
<organism evidence="5 6">
    <name type="scientific">Recurvomyces mirabilis</name>
    <dbReference type="NCBI Taxonomy" id="574656"/>
    <lineage>
        <taxon>Eukaryota</taxon>
        <taxon>Fungi</taxon>
        <taxon>Dikarya</taxon>
        <taxon>Ascomycota</taxon>
        <taxon>Pezizomycotina</taxon>
        <taxon>Dothideomycetes</taxon>
        <taxon>Dothideomycetidae</taxon>
        <taxon>Mycosphaerellales</taxon>
        <taxon>Teratosphaeriaceae</taxon>
        <taxon>Recurvomyces</taxon>
    </lineage>
</organism>
<dbReference type="AlphaFoldDB" id="A0AAE0WXH0"/>
<gene>
    <name evidence="5" type="ORF">LTR78_000549</name>
</gene>
<reference evidence="5" key="1">
    <citation type="submission" date="2023-07" db="EMBL/GenBank/DDBJ databases">
        <title>Black Yeasts Isolated from many extreme environments.</title>
        <authorList>
            <person name="Coleine C."/>
            <person name="Stajich J.E."/>
            <person name="Selbmann L."/>
        </authorList>
    </citation>
    <scope>NUCLEOTIDE SEQUENCE</scope>
    <source>
        <strain evidence="5">CCFEE 5485</strain>
    </source>
</reference>
<protein>
    <recommendedName>
        <fullName evidence="7">Ankyrin repeat protein</fullName>
    </recommendedName>
</protein>
<dbReference type="PANTHER" id="PTHR24198:SF165">
    <property type="entry name" value="ANKYRIN REPEAT-CONTAINING PROTEIN-RELATED"/>
    <property type="match status" value="1"/>
</dbReference>
<feature type="repeat" description="ANK" evidence="3">
    <location>
        <begin position="910"/>
        <end position="951"/>
    </location>
</feature>
<evidence type="ECO:0000313" key="5">
    <source>
        <dbReference type="EMBL" id="KAK3680172.1"/>
    </source>
</evidence>
<dbReference type="SMART" id="SM00248">
    <property type="entry name" value="ANK"/>
    <property type="match status" value="11"/>
</dbReference>
<dbReference type="EMBL" id="JAUTXT010000001">
    <property type="protein sequence ID" value="KAK3680172.1"/>
    <property type="molecule type" value="Genomic_DNA"/>
</dbReference>
<dbReference type="PROSITE" id="PS50088">
    <property type="entry name" value="ANK_REPEAT"/>
    <property type="match status" value="5"/>
</dbReference>
<evidence type="ECO:0000256" key="2">
    <source>
        <dbReference type="ARBA" id="ARBA00023043"/>
    </source>
</evidence>
<dbReference type="PANTHER" id="PTHR24198">
    <property type="entry name" value="ANKYRIN REPEAT AND PROTEIN KINASE DOMAIN-CONTAINING PROTEIN"/>
    <property type="match status" value="1"/>
</dbReference>
<evidence type="ECO:0000256" key="3">
    <source>
        <dbReference type="PROSITE-ProRule" id="PRU00023"/>
    </source>
</evidence>
<dbReference type="Proteomes" id="UP001274830">
    <property type="component" value="Unassembled WGS sequence"/>
</dbReference>
<feature type="repeat" description="ANK" evidence="3">
    <location>
        <begin position="952"/>
        <end position="985"/>
    </location>
</feature>
<feature type="repeat" description="ANK" evidence="3">
    <location>
        <begin position="986"/>
        <end position="1012"/>
    </location>
</feature>
<evidence type="ECO:0000256" key="4">
    <source>
        <dbReference type="SAM" id="MobiDB-lite"/>
    </source>
</evidence>
<proteinExistence type="predicted"/>
<keyword evidence="2 3" id="KW-0040">ANK repeat</keyword>
<keyword evidence="1" id="KW-0677">Repeat</keyword>
<name>A0AAE0WXH0_9PEZI</name>
<dbReference type="InterPro" id="IPR002110">
    <property type="entry name" value="Ankyrin_rpt"/>
</dbReference>
<dbReference type="PROSITE" id="PS50297">
    <property type="entry name" value="ANK_REP_REGION"/>
    <property type="match status" value="3"/>
</dbReference>
<comment type="caution">
    <text evidence="5">The sequence shown here is derived from an EMBL/GenBank/DDBJ whole genome shotgun (WGS) entry which is preliminary data.</text>
</comment>
<dbReference type="Pfam" id="PF13857">
    <property type="entry name" value="Ank_5"/>
    <property type="match status" value="1"/>
</dbReference>
<evidence type="ECO:0000256" key="1">
    <source>
        <dbReference type="ARBA" id="ARBA00022737"/>
    </source>
</evidence>
<sequence length="1012" mass="110614">MSRRVSPRRFITNLSADTEGSTATTSDRPSPPGLESGSHSTPIDLELLRSHSAACSKCTPDVQIVDDPEQLTSSYMDDGKQMSSNLACPGPLWPSRIKSAYRMPSDASQAEPELWDERMGFGAARAAGSSAMFQVDLLQSANFQREIMATSEDMLFDMEIEDSTDEYLTRLNANQERWDAMQGRQARDDMLSGSAIRSSIKQYLQSSEFGQRITSVEWGSLCPICGHHAGSTKRALLCHAQVHVEHVPEPKFKCSSCDIAFVFKADRQLHCQPRLDYSSVSASSPQSDCESLLPQAANCWILEATRQDYISELRCWETLQIKAYFDSVRVMLCRQFEGLRLETLRLSEAQFKLVASYLPGGIRPANLSCMPRIDTDLASDLEALAKSFARTSLEHNSSPMQTGQTVLLVGTSKTTQCVVSFSPLMRALASKNAKEFASLLDNRHRHTCSNCEWYSLCWACGAGNLEAVIRLLDSAILVDDFQQVAIAYGELSIAFGSGGPLEIAMRYGRHDVVDELFRRGLTIASKYDIHADYFITLAHQTRSNHWNDGQPSTLAGSTKSHPINAASISQHGISALSKQDKHSRLEQMIRAGLNVNTNHHSETLLNHCVRHRLSSVVKCLMDHGADLIAADDAHGDTPLLQAVKTCDNALLRVLLVQRDRIRACINAVNKDGVTALLLACRSDNKQAVQALLEVGADPSTCDPLLAACDGRHVSVHNYASMVNELVAAGARVNVRDPSGMTPLMLAIHYKSIPAVRCLVAAGADVLLQDELGRNALVVTKQELDTTMAQIIQACLAEAFKVDYWSHTGLHHICAMEPERARETVNFLLDHGANLDSRDSNRDSLLHYTFKDKYAKSTREAIRSPLLEARVSVNASNARGSTPLMLAVHSSVIEAAALLRSGALLDLQDEDGNTTLHLVCRREVTHQTALSEKIAMVELLIHKGARLDLRNAHGRTALMEASCTASGAGVTSLLLGAGVDASIQDNKGATALMLAVAGRKAESVRAFLRAGVE</sequence>
<evidence type="ECO:0000313" key="6">
    <source>
        <dbReference type="Proteomes" id="UP001274830"/>
    </source>
</evidence>
<dbReference type="InterPro" id="IPR036770">
    <property type="entry name" value="Ankyrin_rpt-contain_sf"/>
</dbReference>
<feature type="repeat" description="ANK" evidence="3">
    <location>
        <begin position="671"/>
        <end position="703"/>
    </location>
</feature>
<keyword evidence="6" id="KW-1185">Reference proteome</keyword>
<accession>A0AAE0WXH0</accession>
<feature type="repeat" description="ANK" evidence="3">
    <location>
        <begin position="738"/>
        <end position="770"/>
    </location>
</feature>
<dbReference type="Gene3D" id="1.25.40.20">
    <property type="entry name" value="Ankyrin repeat-containing domain"/>
    <property type="match status" value="5"/>
</dbReference>